<proteinExistence type="predicted"/>
<comment type="caution">
    <text evidence="1">The sequence shown here is derived from an EMBL/GenBank/DDBJ whole genome shotgun (WGS) entry which is preliminary data.</text>
</comment>
<keyword evidence="2" id="KW-1185">Reference proteome</keyword>
<name>A0ACA9MLR1_9GLOM</name>
<sequence length="103" mass="12092">MAIYWDNLTRSSYLYCSWVSPSTISDLYKGVSRARTPDIESVLSKNETPDDQSDENRVKLKNLNNFFNPALILSYSWWLPWQTPPLILNFLNVVHLQRQKTLQ</sequence>
<dbReference type="EMBL" id="CAJVPU010009767">
    <property type="protein sequence ID" value="CAG8598280.1"/>
    <property type="molecule type" value="Genomic_DNA"/>
</dbReference>
<evidence type="ECO:0000313" key="1">
    <source>
        <dbReference type="EMBL" id="CAG8598280.1"/>
    </source>
</evidence>
<feature type="non-terminal residue" evidence="1">
    <location>
        <position position="103"/>
    </location>
</feature>
<protein>
    <submittedName>
        <fullName evidence="1">16874_t:CDS:1</fullName>
    </submittedName>
</protein>
<evidence type="ECO:0000313" key="2">
    <source>
        <dbReference type="Proteomes" id="UP000789702"/>
    </source>
</evidence>
<accession>A0ACA9MLR1</accession>
<dbReference type="Proteomes" id="UP000789702">
    <property type="component" value="Unassembled WGS sequence"/>
</dbReference>
<gene>
    <name evidence="1" type="ORF">DHETER_LOCUS7142</name>
</gene>
<reference evidence="1" key="1">
    <citation type="submission" date="2021-06" db="EMBL/GenBank/DDBJ databases">
        <authorList>
            <person name="Kallberg Y."/>
            <person name="Tangrot J."/>
            <person name="Rosling A."/>
        </authorList>
    </citation>
    <scope>NUCLEOTIDE SEQUENCE</scope>
    <source>
        <strain evidence="1">IL203A</strain>
    </source>
</reference>
<organism evidence="1 2">
    <name type="scientific">Dentiscutata heterogama</name>
    <dbReference type="NCBI Taxonomy" id="1316150"/>
    <lineage>
        <taxon>Eukaryota</taxon>
        <taxon>Fungi</taxon>
        <taxon>Fungi incertae sedis</taxon>
        <taxon>Mucoromycota</taxon>
        <taxon>Glomeromycotina</taxon>
        <taxon>Glomeromycetes</taxon>
        <taxon>Diversisporales</taxon>
        <taxon>Gigasporaceae</taxon>
        <taxon>Dentiscutata</taxon>
    </lineage>
</organism>